<gene>
    <name evidence="14" type="ORF">BOX15_Mlig033383g1</name>
</gene>
<evidence type="ECO:0000256" key="6">
    <source>
        <dbReference type="ARBA" id="ARBA00023125"/>
    </source>
</evidence>
<dbReference type="Gene3D" id="1.10.565.10">
    <property type="entry name" value="Retinoid X Receptor"/>
    <property type="match status" value="1"/>
</dbReference>
<comment type="caution">
    <text evidence="14">The sequence shown here is derived from an EMBL/GenBank/DDBJ whole genome shotgun (WGS) entry which is preliminary data.</text>
</comment>
<dbReference type="CDD" id="cd06961">
    <property type="entry name" value="NR_DBD_TR"/>
    <property type="match status" value="1"/>
</dbReference>
<comment type="subcellular location">
    <subcellularLocation>
        <location evidence="10">Nucleus</location>
    </subcellularLocation>
</comment>
<dbReference type="InterPro" id="IPR001723">
    <property type="entry name" value="Nuclear_hrmn_rcpt"/>
</dbReference>
<evidence type="ECO:0000259" key="12">
    <source>
        <dbReference type="PROSITE" id="PS51030"/>
    </source>
</evidence>
<dbReference type="SUPFAM" id="SSF57716">
    <property type="entry name" value="Glucocorticoid receptor-like (DNA-binding domain)"/>
    <property type="match status" value="1"/>
</dbReference>
<dbReference type="PROSITE" id="PS51843">
    <property type="entry name" value="NR_LBD"/>
    <property type="match status" value="1"/>
</dbReference>
<evidence type="ECO:0000256" key="1">
    <source>
        <dbReference type="ARBA" id="ARBA00008092"/>
    </source>
</evidence>
<dbReference type="SMART" id="SM00430">
    <property type="entry name" value="HOLI"/>
    <property type="match status" value="1"/>
</dbReference>
<evidence type="ECO:0000313" key="15">
    <source>
        <dbReference type="Proteomes" id="UP000215902"/>
    </source>
</evidence>
<evidence type="ECO:0000256" key="3">
    <source>
        <dbReference type="ARBA" id="ARBA00022771"/>
    </source>
</evidence>
<dbReference type="SMART" id="SM00399">
    <property type="entry name" value="ZnF_C4"/>
    <property type="match status" value="1"/>
</dbReference>
<feature type="region of interest" description="Disordered" evidence="11">
    <location>
        <begin position="260"/>
        <end position="286"/>
    </location>
</feature>
<dbReference type="STRING" id="282301.A0A267GDH1"/>
<feature type="region of interest" description="Disordered" evidence="11">
    <location>
        <begin position="118"/>
        <end position="143"/>
    </location>
</feature>
<dbReference type="PROSITE" id="PS00031">
    <property type="entry name" value="NUCLEAR_REC_DBD_1"/>
    <property type="match status" value="1"/>
</dbReference>
<feature type="compositionally biased region" description="Polar residues" evidence="11">
    <location>
        <begin position="118"/>
        <end position="131"/>
    </location>
</feature>
<dbReference type="FunFam" id="3.30.50.10:FF:000074">
    <property type="entry name" value="Nuclear receptor 1"/>
    <property type="match status" value="1"/>
</dbReference>
<protein>
    <recommendedName>
        <fullName evidence="16">Nuclear receptor domain-containing protein</fullName>
    </recommendedName>
</protein>
<dbReference type="GO" id="GO:0008270">
    <property type="term" value="F:zinc ion binding"/>
    <property type="evidence" value="ECO:0007669"/>
    <property type="project" value="UniProtKB-KW"/>
</dbReference>
<dbReference type="GO" id="GO:0000978">
    <property type="term" value="F:RNA polymerase II cis-regulatory region sequence-specific DNA binding"/>
    <property type="evidence" value="ECO:0007669"/>
    <property type="project" value="TreeGrafter"/>
</dbReference>
<proteinExistence type="inferred from homology"/>
<keyword evidence="7 10" id="KW-0804">Transcription</keyword>
<dbReference type="InterPro" id="IPR001728">
    <property type="entry name" value="ThyrH_rcpt"/>
</dbReference>
<dbReference type="PRINTS" id="PR00398">
    <property type="entry name" value="STRDHORMONER"/>
</dbReference>
<keyword evidence="4 10" id="KW-0862">Zinc</keyword>
<dbReference type="GO" id="GO:0048384">
    <property type="term" value="P:retinoic acid receptor signaling pathway"/>
    <property type="evidence" value="ECO:0007669"/>
    <property type="project" value="TreeGrafter"/>
</dbReference>
<dbReference type="InterPro" id="IPR050234">
    <property type="entry name" value="Nuclear_hormone_rcpt_NR1"/>
</dbReference>
<comment type="similarity">
    <text evidence="1">Belongs to the nuclear hormone receptor family. NR1 subfamily.</text>
</comment>
<feature type="domain" description="NR LBD" evidence="13">
    <location>
        <begin position="314"/>
        <end position="538"/>
    </location>
</feature>
<evidence type="ECO:0000256" key="9">
    <source>
        <dbReference type="ARBA" id="ARBA00023242"/>
    </source>
</evidence>
<evidence type="ECO:0000259" key="13">
    <source>
        <dbReference type="PROSITE" id="PS51843"/>
    </source>
</evidence>
<dbReference type="Gene3D" id="3.30.50.10">
    <property type="entry name" value="Erythroid Transcription Factor GATA-1, subunit A"/>
    <property type="match status" value="1"/>
</dbReference>
<dbReference type="AlphaFoldDB" id="A0A267GDH1"/>
<dbReference type="EMBL" id="NIVC01000390">
    <property type="protein sequence ID" value="PAA84071.1"/>
    <property type="molecule type" value="Genomic_DNA"/>
</dbReference>
<dbReference type="PANTHER" id="PTHR24082">
    <property type="entry name" value="NUCLEAR HORMONE RECEPTOR"/>
    <property type="match status" value="1"/>
</dbReference>
<evidence type="ECO:0008006" key="16">
    <source>
        <dbReference type="Google" id="ProtNLM"/>
    </source>
</evidence>
<dbReference type="Pfam" id="PF00104">
    <property type="entry name" value="Hormone_recep"/>
    <property type="match status" value="1"/>
</dbReference>
<evidence type="ECO:0000256" key="2">
    <source>
        <dbReference type="ARBA" id="ARBA00022723"/>
    </source>
</evidence>
<feature type="region of interest" description="Disordered" evidence="11">
    <location>
        <begin position="13"/>
        <end position="52"/>
    </location>
</feature>
<evidence type="ECO:0000256" key="11">
    <source>
        <dbReference type="SAM" id="MobiDB-lite"/>
    </source>
</evidence>
<organism evidence="14 15">
    <name type="scientific">Macrostomum lignano</name>
    <dbReference type="NCBI Taxonomy" id="282301"/>
    <lineage>
        <taxon>Eukaryota</taxon>
        <taxon>Metazoa</taxon>
        <taxon>Spiralia</taxon>
        <taxon>Lophotrochozoa</taxon>
        <taxon>Platyhelminthes</taxon>
        <taxon>Rhabditophora</taxon>
        <taxon>Macrostomorpha</taxon>
        <taxon>Macrostomida</taxon>
        <taxon>Macrostomidae</taxon>
        <taxon>Macrostomum</taxon>
    </lineage>
</organism>
<dbReference type="GO" id="GO:0045944">
    <property type="term" value="P:positive regulation of transcription by RNA polymerase II"/>
    <property type="evidence" value="ECO:0007669"/>
    <property type="project" value="TreeGrafter"/>
</dbReference>
<evidence type="ECO:0000256" key="7">
    <source>
        <dbReference type="ARBA" id="ARBA00023163"/>
    </source>
</evidence>
<dbReference type="PRINTS" id="PR00546">
    <property type="entry name" value="THYROIDHORMR"/>
</dbReference>
<accession>A0A267GDH1</accession>
<dbReference type="GO" id="GO:0005634">
    <property type="term" value="C:nucleus"/>
    <property type="evidence" value="ECO:0007669"/>
    <property type="project" value="UniProtKB-SubCell"/>
</dbReference>
<evidence type="ECO:0000256" key="10">
    <source>
        <dbReference type="RuleBase" id="RU004334"/>
    </source>
</evidence>
<evidence type="ECO:0000256" key="5">
    <source>
        <dbReference type="ARBA" id="ARBA00023015"/>
    </source>
</evidence>
<dbReference type="GO" id="GO:0000122">
    <property type="term" value="P:negative regulation of transcription by RNA polymerase II"/>
    <property type="evidence" value="ECO:0007669"/>
    <property type="project" value="TreeGrafter"/>
</dbReference>
<dbReference type="PRINTS" id="PR00047">
    <property type="entry name" value="STROIDFINGER"/>
</dbReference>
<keyword evidence="6 10" id="KW-0238">DNA-binding</keyword>
<keyword evidence="3 10" id="KW-0863">Zinc-finger</keyword>
<keyword evidence="8 10" id="KW-0675">Receptor</keyword>
<keyword evidence="5 10" id="KW-0805">Transcription regulation</keyword>
<dbReference type="GO" id="GO:0030154">
    <property type="term" value="P:cell differentiation"/>
    <property type="evidence" value="ECO:0007669"/>
    <property type="project" value="TreeGrafter"/>
</dbReference>
<dbReference type="GO" id="GO:0004879">
    <property type="term" value="F:nuclear receptor activity"/>
    <property type="evidence" value="ECO:0007669"/>
    <property type="project" value="InterPro"/>
</dbReference>
<dbReference type="InterPro" id="IPR001628">
    <property type="entry name" value="Znf_hrmn_rcpt"/>
</dbReference>
<keyword evidence="15" id="KW-1185">Reference proteome</keyword>
<dbReference type="SUPFAM" id="SSF48508">
    <property type="entry name" value="Nuclear receptor ligand-binding domain"/>
    <property type="match status" value="1"/>
</dbReference>
<dbReference type="InterPro" id="IPR000536">
    <property type="entry name" value="Nucl_hrmn_rcpt_lig-bd"/>
</dbReference>
<feature type="domain" description="Nuclear receptor" evidence="12">
    <location>
        <begin position="159"/>
        <end position="234"/>
    </location>
</feature>
<dbReference type="InterPro" id="IPR035500">
    <property type="entry name" value="NHR-like_dom_sf"/>
</dbReference>
<dbReference type="PROSITE" id="PS51030">
    <property type="entry name" value="NUCLEAR_REC_DBD_2"/>
    <property type="match status" value="1"/>
</dbReference>
<dbReference type="Proteomes" id="UP000215902">
    <property type="component" value="Unassembled WGS sequence"/>
</dbReference>
<keyword evidence="9 10" id="KW-0539">Nucleus</keyword>
<reference evidence="14 15" key="1">
    <citation type="submission" date="2017-06" db="EMBL/GenBank/DDBJ databases">
        <title>A platform for efficient transgenesis in Macrostomum lignano, a flatworm model organism for stem cell research.</title>
        <authorList>
            <person name="Berezikov E."/>
        </authorList>
    </citation>
    <scope>NUCLEOTIDE SEQUENCE [LARGE SCALE GENOMIC DNA]</scope>
    <source>
        <strain evidence="14">DV1</strain>
        <tissue evidence="14">Whole organism</tissue>
    </source>
</reference>
<keyword evidence="2 10" id="KW-0479">Metal-binding</keyword>
<evidence type="ECO:0000256" key="4">
    <source>
        <dbReference type="ARBA" id="ARBA00022833"/>
    </source>
</evidence>
<dbReference type="Pfam" id="PF00105">
    <property type="entry name" value="zf-C4"/>
    <property type="match status" value="1"/>
</dbReference>
<dbReference type="PANTHER" id="PTHR24082:SF330">
    <property type="entry name" value="THYROID HORMONE RECEPTOR BETA"/>
    <property type="match status" value="1"/>
</dbReference>
<evidence type="ECO:0000313" key="14">
    <source>
        <dbReference type="EMBL" id="PAA84071.1"/>
    </source>
</evidence>
<name>A0A267GDH1_9PLAT</name>
<dbReference type="InterPro" id="IPR013088">
    <property type="entry name" value="Znf_NHR/GATA"/>
</dbReference>
<dbReference type="OrthoDB" id="6081310at2759"/>
<evidence type="ECO:0000256" key="8">
    <source>
        <dbReference type="ARBA" id="ARBA00023170"/>
    </source>
</evidence>
<sequence>MKKIFLQHAQQNCELQRGPPDEFPTTPAPAFPATTAFEDHHFGPSSTSSSSSNLMTLATAAATAAAVPEPHPEEFTTGPQVLAGVPSSARLNLLGGACGPEFDAYAAANSSSYSNSPQKSSLLLTSAQPQESPSKAKRAKARGSSAPYIPSYMDLSNGPEPCIVCGDAATGYHYRCMTCEGCKGFFRRTIQKSLQYHCKWSGSCQIDKNTRNQCQQCRFAKCLAVGMAADLVLNEKQRVAKRKLIEENRIRRSVEIKRLREDDPDVSGGGGGGGGSDSVGVSALFDPDEMPEEDRATIELVSAAYQLAWLPAEQSSASKPASSEAAQAEAPFAEQLGNAGASSNVLDSLTHLMSRAVSCVIKFARGIPGFAELNEDDQFLLLKSSCMEILCLRVACRYNKFTESLALSNGNVVTKATVRLGRLGEFVEPLFEFAVGLSRLDLDRCEVALLAGVLLMQSDRIGLRQPDRIEAVQDAILRAFKRYVTERRGRRGVDWAKILMKVTDLRSIVTRQGDNVLTARFDAAGGNEVPLLFMNIFCDPEPPLEAVPAKPEPVEPQL</sequence>
<feature type="compositionally biased region" description="Gly residues" evidence="11">
    <location>
        <begin position="267"/>
        <end position="277"/>
    </location>
</feature>